<evidence type="ECO:0000256" key="2">
    <source>
        <dbReference type="ARBA" id="ARBA00022490"/>
    </source>
</evidence>
<sequence length="220" mass="23238">MSDETTAPRFSESARAEMLHRRTLVLDGILDDDNGTLLMTQLAQLAADDPDSDVSLWIHSPGGSVPAMLALRDLMRTVPCPVSTLVLGMACSAGQFLLSAGTPGRRRALPHAKVLMHQGSSGIGGTAADVELQAEDLRATRDTVLEAIARDTGQSVETVRADSQRDTWFTAEQARAYGFVDEVAADFAVLAPQARRRPIGLTSTVLDAADHGTGSAGGAR</sequence>
<protein>
    <recommendedName>
        <fullName evidence="6">ATP-dependent Clp protease proteolytic subunit</fullName>
    </recommendedName>
</protein>
<reference evidence="8" key="1">
    <citation type="journal article" date="2019" name="Int. J. Syst. Evol. Microbiol.">
        <title>The Global Catalogue of Microorganisms (GCM) 10K type strain sequencing project: providing services to taxonomists for standard genome sequencing and annotation.</title>
        <authorList>
            <consortium name="The Broad Institute Genomics Platform"/>
            <consortium name="The Broad Institute Genome Sequencing Center for Infectious Disease"/>
            <person name="Wu L."/>
            <person name="Ma J."/>
        </authorList>
    </citation>
    <scope>NUCLEOTIDE SEQUENCE [LARGE SCALE GENOMIC DNA]</scope>
    <source>
        <strain evidence="8">JCM 11483</strain>
    </source>
</reference>
<evidence type="ECO:0000256" key="4">
    <source>
        <dbReference type="ARBA" id="ARBA00022801"/>
    </source>
</evidence>
<evidence type="ECO:0000313" key="8">
    <source>
        <dbReference type="Proteomes" id="UP001501736"/>
    </source>
</evidence>
<comment type="similarity">
    <text evidence="1 6">Belongs to the peptidase S14 family.</text>
</comment>
<evidence type="ECO:0000256" key="6">
    <source>
        <dbReference type="RuleBase" id="RU003567"/>
    </source>
</evidence>
<comment type="caution">
    <text evidence="7">The sequence shown here is derived from an EMBL/GenBank/DDBJ whole genome shotgun (WGS) entry which is preliminary data.</text>
</comment>
<accession>A0ABP6REM5</accession>
<evidence type="ECO:0000256" key="5">
    <source>
        <dbReference type="ARBA" id="ARBA00022825"/>
    </source>
</evidence>
<dbReference type="InterPro" id="IPR001907">
    <property type="entry name" value="ClpP"/>
</dbReference>
<dbReference type="GO" id="GO:0008233">
    <property type="term" value="F:peptidase activity"/>
    <property type="evidence" value="ECO:0007669"/>
    <property type="project" value="UniProtKB-KW"/>
</dbReference>
<dbReference type="InterPro" id="IPR029045">
    <property type="entry name" value="ClpP/crotonase-like_dom_sf"/>
</dbReference>
<keyword evidence="5" id="KW-0720">Serine protease</keyword>
<evidence type="ECO:0000313" key="7">
    <source>
        <dbReference type="EMBL" id="GAA3285086.1"/>
    </source>
</evidence>
<dbReference type="EMBL" id="BAAAYG010000005">
    <property type="protein sequence ID" value="GAA3285086.1"/>
    <property type="molecule type" value="Genomic_DNA"/>
</dbReference>
<name>A0ABP6REM5_9MICC</name>
<dbReference type="PRINTS" id="PR00127">
    <property type="entry name" value="CLPPROTEASEP"/>
</dbReference>
<dbReference type="PANTHER" id="PTHR10381:SF70">
    <property type="entry name" value="ATP-DEPENDENT CLP PROTEASE PROTEOLYTIC SUBUNIT"/>
    <property type="match status" value="1"/>
</dbReference>
<keyword evidence="2" id="KW-0963">Cytoplasm</keyword>
<dbReference type="CDD" id="cd07017">
    <property type="entry name" value="S14_ClpP_2"/>
    <property type="match status" value="1"/>
</dbReference>
<dbReference type="Pfam" id="PF00574">
    <property type="entry name" value="CLP_protease"/>
    <property type="match status" value="1"/>
</dbReference>
<dbReference type="RefSeq" id="WP_344720222.1">
    <property type="nucleotide sequence ID" value="NZ_BAAAYG010000005.1"/>
</dbReference>
<keyword evidence="3 7" id="KW-0645">Protease</keyword>
<keyword evidence="8" id="KW-1185">Reference proteome</keyword>
<dbReference type="GO" id="GO:0006508">
    <property type="term" value="P:proteolysis"/>
    <property type="evidence" value="ECO:0007669"/>
    <property type="project" value="UniProtKB-KW"/>
</dbReference>
<evidence type="ECO:0000256" key="1">
    <source>
        <dbReference type="ARBA" id="ARBA00007039"/>
    </source>
</evidence>
<dbReference type="SUPFAM" id="SSF52096">
    <property type="entry name" value="ClpP/crotonase"/>
    <property type="match status" value="1"/>
</dbReference>
<dbReference type="Proteomes" id="UP001501736">
    <property type="component" value="Unassembled WGS sequence"/>
</dbReference>
<keyword evidence="4" id="KW-0378">Hydrolase</keyword>
<gene>
    <name evidence="7" type="ORF">GCM10020260_16940</name>
</gene>
<evidence type="ECO:0000256" key="3">
    <source>
        <dbReference type="ARBA" id="ARBA00022670"/>
    </source>
</evidence>
<organism evidence="7 8">
    <name type="scientific">Nesterenkonia halobia</name>
    <dbReference type="NCBI Taxonomy" id="37922"/>
    <lineage>
        <taxon>Bacteria</taxon>
        <taxon>Bacillati</taxon>
        <taxon>Actinomycetota</taxon>
        <taxon>Actinomycetes</taxon>
        <taxon>Micrococcales</taxon>
        <taxon>Micrococcaceae</taxon>
        <taxon>Nesterenkonia</taxon>
    </lineage>
</organism>
<proteinExistence type="inferred from homology"/>
<dbReference type="PANTHER" id="PTHR10381">
    <property type="entry name" value="ATP-DEPENDENT CLP PROTEASE PROTEOLYTIC SUBUNIT"/>
    <property type="match status" value="1"/>
</dbReference>
<dbReference type="Gene3D" id="3.90.226.10">
    <property type="entry name" value="2-enoyl-CoA Hydratase, Chain A, domain 1"/>
    <property type="match status" value="1"/>
</dbReference>
<dbReference type="InterPro" id="IPR023562">
    <property type="entry name" value="ClpP/TepA"/>
</dbReference>